<sequence>MSFINIIRTLFAFSVLFCSAASAYENPIVVSYAVQPINKFNQQLGQAQQESLKWTQAPESISAHYSGDNFTLARIKNFEGKVVTYSVSQQNSKHPKMLLILSMEKQKGLWSVDAAKLTWQCKNGLHFGTDRC</sequence>
<dbReference type="Proteomes" id="UP000000753">
    <property type="component" value="Chromosome"/>
</dbReference>
<gene>
    <name evidence="2" type="ordered locus">swp_3836</name>
</gene>
<name>B8CQP8_SHEPW</name>
<dbReference type="HOGENOM" id="CLU_129124_0_0_6"/>
<keyword evidence="3" id="KW-1185">Reference proteome</keyword>
<protein>
    <recommendedName>
        <fullName evidence="4">Periplasmic protein</fullName>
    </recommendedName>
</protein>
<feature type="signal peptide" evidence="1">
    <location>
        <begin position="1"/>
        <end position="23"/>
    </location>
</feature>
<dbReference type="AlphaFoldDB" id="B8CQP8"/>
<dbReference type="STRING" id="225849.swp_3836"/>
<evidence type="ECO:0000256" key="1">
    <source>
        <dbReference type="SAM" id="SignalP"/>
    </source>
</evidence>
<dbReference type="OrthoDB" id="6264606at2"/>
<keyword evidence="1" id="KW-0732">Signal</keyword>
<dbReference type="EMBL" id="CP000472">
    <property type="protein sequence ID" value="ACJ30514.1"/>
    <property type="molecule type" value="Genomic_DNA"/>
</dbReference>
<evidence type="ECO:0000313" key="2">
    <source>
        <dbReference type="EMBL" id="ACJ30514.1"/>
    </source>
</evidence>
<evidence type="ECO:0000313" key="3">
    <source>
        <dbReference type="Proteomes" id="UP000000753"/>
    </source>
</evidence>
<evidence type="ECO:0008006" key="4">
    <source>
        <dbReference type="Google" id="ProtNLM"/>
    </source>
</evidence>
<dbReference type="KEGG" id="swp:swp_3836"/>
<proteinExistence type="predicted"/>
<reference evidence="2 3" key="1">
    <citation type="journal article" date="2008" name="PLoS ONE">
        <title>Environmental adaptation: genomic analysis of the piezotolerant and psychrotolerant deep-sea iron reducing bacterium Shewanella piezotolerans WP3.</title>
        <authorList>
            <person name="Wang F."/>
            <person name="Wang J."/>
            <person name="Jian H."/>
            <person name="Zhang B."/>
            <person name="Li S."/>
            <person name="Wang F."/>
            <person name="Zeng X."/>
            <person name="Gao L."/>
            <person name="Bartlett D.H."/>
            <person name="Yu J."/>
            <person name="Hu S."/>
            <person name="Xiao X."/>
        </authorList>
    </citation>
    <scope>NUCLEOTIDE SEQUENCE [LARGE SCALE GENOMIC DNA]</scope>
    <source>
        <strain evidence="3">WP3 / JCM 13877</strain>
    </source>
</reference>
<feature type="chain" id="PRO_5002870310" description="Periplasmic protein" evidence="1">
    <location>
        <begin position="24"/>
        <end position="132"/>
    </location>
</feature>
<accession>B8CQP8</accession>
<dbReference type="RefSeq" id="WP_020913856.1">
    <property type="nucleotide sequence ID" value="NC_011566.1"/>
</dbReference>
<organism evidence="2 3">
    <name type="scientific">Shewanella piezotolerans (strain WP3 / JCM 13877)</name>
    <dbReference type="NCBI Taxonomy" id="225849"/>
    <lineage>
        <taxon>Bacteria</taxon>
        <taxon>Pseudomonadati</taxon>
        <taxon>Pseudomonadota</taxon>
        <taxon>Gammaproteobacteria</taxon>
        <taxon>Alteromonadales</taxon>
        <taxon>Shewanellaceae</taxon>
        <taxon>Shewanella</taxon>
    </lineage>
</organism>
<dbReference type="eggNOG" id="ENOG5031E69">
    <property type="taxonomic scope" value="Bacteria"/>
</dbReference>